<dbReference type="InterPro" id="IPR029044">
    <property type="entry name" value="Nucleotide-diphossugar_trans"/>
</dbReference>
<dbReference type="SUPFAM" id="SSF53448">
    <property type="entry name" value="Nucleotide-diphospho-sugar transferases"/>
    <property type="match status" value="1"/>
</dbReference>
<feature type="non-terminal residue" evidence="1">
    <location>
        <position position="172"/>
    </location>
</feature>
<feature type="non-terminal residue" evidence="1">
    <location>
        <position position="1"/>
    </location>
</feature>
<proteinExistence type="predicted"/>
<sequence length="172" mass="19055">WLLFLDADDVLAERALERFLSVTHNTVPDVILAGYSRFTSSINAPQSVQLPVSSLIPKALFSAVAPQCAWLHRRDSFLANGGFPTDIRYGEDWEFGAQLALSGPEVATVPEVLAYYRRHPGGQSQITDTNPQKYREFATVAARICARVAETPEVCQRYAEGVVRMAFVHADN</sequence>
<evidence type="ECO:0000313" key="1">
    <source>
        <dbReference type="EMBL" id="AIA87117.1"/>
    </source>
</evidence>
<organism evidence="1">
    <name type="scientific">uncultured Cyanothece sp</name>
    <dbReference type="NCBI Taxonomy" id="259951"/>
    <lineage>
        <taxon>Bacteria</taxon>
        <taxon>Bacillati</taxon>
        <taxon>Cyanobacteriota</taxon>
        <taxon>Cyanophyceae</taxon>
        <taxon>Gomontiellales</taxon>
        <taxon>Cyanothecaceae</taxon>
        <taxon>Cyanothece</taxon>
        <taxon>environmental samples</taxon>
    </lineage>
</organism>
<dbReference type="AlphaFoldDB" id="A0A060BWP6"/>
<name>A0A060BWP6_9CYAN</name>
<accession>A0A060BWP6</accession>
<protein>
    <submittedName>
        <fullName evidence="1">CAZy families GT2|CE4 protein</fullName>
    </submittedName>
</protein>
<dbReference type="PANTHER" id="PTHR22916">
    <property type="entry name" value="GLYCOSYLTRANSFERASE"/>
    <property type="match status" value="1"/>
</dbReference>
<dbReference type="PANTHER" id="PTHR22916:SF3">
    <property type="entry name" value="UDP-GLCNAC:BETAGAL BETA-1,3-N-ACETYLGLUCOSAMINYLTRANSFERASE-LIKE PROTEIN 1"/>
    <property type="match status" value="1"/>
</dbReference>
<dbReference type="GO" id="GO:0016757">
    <property type="term" value="F:glycosyltransferase activity"/>
    <property type="evidence" value="ECO:0007669"/>
    <property type="project" value="TreeGrafter"/>
</dbReference>
<reference evidence="1" key="1">
    <citation type="journal article" date="2013" name="Environ. Microbiol.">
        <title>Seasonally variable intestinal metagenomes of the red palm weevil (Rhynchophorus ferrugineus).</title>
        <authorList>
            <person name="Jia S."/>
            <person name="Zhang X."/>
            <person name="Zhang G."/>
            <person name="Yin A."/>
            <person name="Zhang S."/>
            <person name="Li F."/>
            <person name="Wang L."/>
            <person name="Zhao D."/>
            <person name="Yun Q."/>
            <person name="Tala"/>
            <person name="Wang J."/>
            <person name="Sun G."/>
            <person name="Baabdullah M."/>
            <person name="Yu X."/>
            <person name="Hu S."/>
            <person name="Al-Mssallem I.S."/>
            <person name="Yu J."/>
        </authorList>
    </citation>
    <scope>NUCLEOTIDE SEQUENCE</scope>
</reference>
<dbReference type="Gene3D" id="3.90.550.10">
    <property type="entry name" value="Spore Coat Polysaccharide Biosynthesis Protein SpsA, Chain A"/>
    <property type="match status" value="1"/>
</dbReference>
<dbReference type="EMBL" id="KF119849">
    <property type="protein sequence ID" value="AIA87117.1"/>
    <property type="molecule type" value="Genomic_DNA"/>
</dbReference>